<reference evidence="2" key="1">
    <citation type="submission" date="2006-06" db="EMBL/GenBank/DDBJ databases">
        <title>Complete sequence of Trichodesmium erythraeum IMS101.</title>
        <authorList>
            <consortium name="US DOE Joint Genome Institute"/>
            <person name="Copeland A."/>
            <person name="Lucas S."/>
            <person name="Lapidus A."/>
            <person name="Barry K."/>
            <person name="Detter J.C."/>
            <person name="Glavina del Rio T."/>
            <person name="Hammon N."/>
            <person name="Israni S."/>
            <person name="Dalin E."/>
            <person name="Tice H."/>
            <person name="Pitluck S."/>
            <person name="Kiss H."/>
            <person name="Munk A.C."/>
            <person name="Brettin T."/>
            <person name="Bruce D."/>
            <person name="Han C."/>
            <person name="Tapia R."/>
            <person name="Gilna P."/>
            <person name="Schmutz J."/>
            <person name="Larimer F."/>
            <person name="Land M."/>
            <person name="Hauser L."/>
            <person name="Kyrpides N."/>
            <person name="Kim E."/>
            <person name="Richardson P."/>
        </authorList>
    </citation>
    <scope>NUCLEOTIDE SEQUENCE [LARGE SCALE GENOMIC DNA]</scope>
    <source>
        <strain evidence="2">IMS101</strain>
    </source>
</reference>
<proteinExistence type="predicted"/>
<dbReference type="GO" id="GO:0008168">
    <property type="term" value="F:methyltransferase activity"/>
    <property type="evidence" value="ECO:0007669"/>
    <property type="project" value="UniProtKB-KW"/>
</dbReference>
<dbReference type="eggNOG" id="COG2226">
    <property type="taxonomic scope" value="Bacteria"/>
</dbReference>
<dbReference type="RefSeq" id="WP_011613751.1">
    <property type="nucleotide sequence ID" value="NC_008312.1"/>
</dbReference>
<keyword evidence="2" id="KW-0489">Methyltransferase</keyword>
<sequence>MEIAATSVDQILSNLASQPDPRWKTLDLDRQRKQIQNELYSRAPKDAMMRVMTRIPFQEAPNLAEIDWESELSTFETIQYPQYYLQPFHSVLGGYLSETAAVGNRIAMEAILENAHPRKSLGVRDEIAQLFPQDARYILDLGAGIGDDAAAIARYIPSATVTAWDASPFMIIVGRLYHQDIPNLHWKHGLVEKTELPDNSVDAVNITYLLHECPDEVKQVILAECWRIISPGGRLVVTDALTGELHSYRGFFEPYKEQWLKLDPDKLLQEAGFVNIKVHQFAHSSWTRVGEKPN</sequence>
<dbReference type="CDD" id="cd02440">
    <property type="entry name" value="AdoMet_MTases"/>
    <property type="match status" value="1"/>
</dbReference>
<dbReference type="EMBL" id="CP000393">
    <property type="protein sequence ID" value="ABG53428.1"/>
    <property type="molecule type" value="Genomic_DNA"/>
</dbReference>
<dbReference type="AlphaFoldDB" id="Q10WE6"/>
<gene>
    <name evidence="2" type="ordered locus">Tery_4441</name>
</gene>
<dbReference type="OrthoDB" id="505670at2"/>
<dbReference type="HOGENOM" id="CLU_946434_0_0_3"/>
<protein>
    <submittedName>
        <fullName evidence="2">Methyltransferase type 11</fullName>
    </submittedName>
</protein>
<dbReference type="Gene3D" id="3.40.50.150">
    <property type="entry name" value="Vaccinia Virus protein VP39"/>
    <property type="match status" value="1"/>
</dbReference>
<dbReference type="PANTHER" id="PTHR43591">
    <property type="entry name" value="METHYLTRANSFERASE"/>
    <property type="match status" value="1"/>
</dbReference>
<dbReference type="InterPro" id="IPR041698">
    <property type="entry name" value="Methyltransf_25"/>
</dbReference>
<organism evidence="2">
    <name type="scientific">Trichodesmium erythraeum (strain IMS101)</name>
    <dbReference type="NCBI Taxonomy" id="203124"/>
    <lineage>
        <taxon>Bacteria</taxon>
        <taxon>Bacillati</taxon>
        <taxon>Cyanobacteriota</taxon>
        <taxon>Cyanophyceae</taxon>
        <taxon>Oscillatoriophycideae</taxon>
        <taxon>Oscillatoriales</taxon>
        <taxon>Microcoleaceae</taxon>
        <taxon>Trichodesmium</taxon>
    </lineage>
</organism>
<keyword evidence="2" id="KW-0808">Transferase</keyword>
<dbReference type="STRING" id="203124.Tery_4441"/>
<evidence type="ECO:0000259" key="1">
    <source>
        <dbReference type="Pfam" id="PF13649"/>
    </source>
</evidence>
<dbReference type="KEGG" id="ter:Tery_4441"/>
<accession>Q10WE6</accession>
<dbReference type="GO" id="GO:0032259">
    <property type="term" value="P:methylation"/>
    <property type="evidence" value="ECO:0007669"/>
    <property type="project" value="UniProtKB-KW"/>
</dbReference>
<dbReference type="SUPFAM" id="SSF53335">
    <property type="entry name" value="S-adenosyl-L-methionine-dependent methyltransferases"/>
    <property type="match status" value="1"/>
</dbReference>
<name>Q10WE6_TRIEI</name>
<dbReference type="Pfam" id="PF13649">
    <property type="entry name" value="Methyltransf_25"/>
    <property type="match status" value="1"/>
</dbReference>
<evidence type="ECO:0000313" key="2">
    <source>
        <dbReference type="EMBL" id="ABG53428.1"/>
    </source>
</evidence>
<feature type="domain" description="Methyltransferase" evidence="1">
    <location>
        <begin position="138"/>
        <end position="233"/>
    </location>
</feature>
<dbReference type="InterPro" id="IPR029063">
    <property type="entry name" value="SAM-dependent_MTases_sf"/>
</dbReference>